<dbReference type="EMBL" id="LT629695">
    <property type="protein sequence ID" value="SDH62494.1"/>
    <property type="molecule type" value="Genomic_DNA"/>
</dbReference>
<dbReference type="Proteomes" id="UP000198822">
    <property type="component" value="Chromosome I"/>
</dbReference>
<evidence type="ECO:0000313" key="5">
    <source>
        <dbReference type="Proteomes" id="UP000198822"/>
    </source>
</evidence>
<dbReference type="STRING" id="399736.SAMN04489720_1818"/>
<protein>
    <submittedName>
        <fullName evidence="4">Carbohydrate ABC transporter substrate-binding protein, CUT1 family</fullName>
    </submittedName>
</protein>
<dbReference type="AlphaFoldDB" id="A0A1G8DXU0"/>
<evidence type="ECO:0000256" key="2">
    <source>
        <dbReference type="ARBA" id="ARBA00022448"/>
    </source>
</evidence>
<dbReference type="Pfam" id="PF01547">
    <property type="entry name" value="SBP_bac_1"/>
    <property type="match status" value="1"/>
</dbReference>
<dbReference type="Gene3D" id="3.40.190.10">
    <property type="entry name" value="Periplasmic binding protein-like II"/>
    <property type="match status" value="2"/>
</dbReference>
<dbReference type="PANTHER" id="PTHR43649:SF29">
    <property type="entry name" value="OSMOPROTECTIVE COMPOUNDS-BINDING PROTEIN GGTB"/>
    <property type="match status" value="1"/>
</dbReference>
<keyword evidence="2" id="KW-0813">Transport</keyword>
<name>A0A1G8DXU0_9MICO</name>
<dbReference type="InterPro" id="IPR006059">
    <property type="entry name" value="SBP"/>
</dbReference>
<accession>A0A1G8DXU0</accession>
<gene>
    <name evidence="4" type="ORF">SAMN04489720_1818</name>
</gene>
<dbReference type="PANTHER" id="PTHR43649">
    <property type="entry name" value="ARABINOSE-BINDING PROTEIN-RELATED"/>
    <property type="match status" value="1"/>
</dbReference>
<dbReference type="InterPro" id="IPR050490">
    <property type="entry name" value="Bact_solute-bd_prot1"/>
</dbReference>
<dbReference type="SUPFAM" id="SSF53850">
    <property type="entry name" value="Periplasmic binding protein-like II"/>
    <property type="match status" value="1"/>
</dbReference>
<proteinExistence type="inferred from homology"/>
<dbReference type="RefSeq" id="WP_092504348.1">
    <property type="nucleotide sequence ID" value="NZ_LT629695.1"/>
</dbReference>
<evidence type="ECO:0000256" key="1">
    <source>
        <dbReference type="ARBA" id="ARBA00008520"/>
    </source>
</evidence>
<sequence length="453" mass="47840">MKRSQRRLLMPLGIAGITALALTACVGDDAGSGGGGSDGEAADCSLYEDYGTFDGAEVNIYGTILDAEADRLNESWADFESCTGIDVVYEGSAEFEAQINVRVQGGNPPDLAIFPQPGLLASVAGTGSLLPAPESVQANAQEFWSEDWQNYGTVDGTLYGAPLMASVKGFVWYSPSVFEENGWEIPTTLDELDDLTATIAESTDDTGVVPWCVGFGSGEATGWPGTDWVEDYVLRTAGADVYDQWTSHEIPFDDPQIVDAMDRVGDLILNPDYVNGGIGDVSTIATTDFGEAGLPVLDGTCAMHHQASFYEGFWSDDNSVPVAEDGDVWAFLLPSEDGSNTVTGGGEFVGAFSDAEEVVAVQTYLSSDLWANNRVSLGGVISANNGLDPENASSALLTSAVEILQDPDTTFRFDGSDIMPGAVGTGTFWTGMVNWVGGESTESVLSTIESSWP</sequence>
<feature type="chain" id="PRO_5039706415" evidence="3">
    <location>
        <begin position="24"/>
        <end position="453"/>
    </location>
</feature>
<keyword evidence="5" id="KW-1185">Reference proteome</keyword>
<comment type="similarity">
    <text evidence="1">Belongs to the bacterial solute-binding protein 1 family.</text>
</comment>
<evidence type="ECO:0000313" key="4">
    <source>
        <dbReference type="EMBL" id="SDH62494.1"/>
    </source>
</evidence>
<evidence type="ECO:0000256" key="3">
    <source>
        <dbReference type="SAM" id="SignalP"/>
    </source>
</evidence>
<keyword evidence="3" id="KW-0732">Signal</keyword>
<feature type="signal peptide" evidence="3">
    <location>
        <begin position="1"/>
        <end position="23"/>
    </location>
</feature>
<organism evidence="4 5">
    <name type="scientific">Agrococcus jejuensis</name>
    <dbReference type="NCBI Taxonomy" id="399736"/>
    <lineage>
        <taxon>Bacteria</taxon>
        <taxon>Bacillati</taxon>
        <taxon>Actinomycetota</taxon>
        <taxon>Actinomycetes</taxon>
        <taxon>Micrococcales</taxon>
        <taxon>Microbacteriaceae</taxon>
        <taxon>Agrococcus</taxon>
    </lineage>
</organism>
<reference evidence="5" key="1">
    <citation type="submission" date="2016-10" db="EMBL/GenBank/DDBJ databases">
        <authorList>
            <person name="Varghese N."/>
            <person name="Submissions S."/>
        </authorList>
    </citation>
    <scope>NUCLEOTIDE SEQUENCE [LARGE SCALE GENOMIC DNA]</scope>
    <source>
        <strain evidence="5">DSM 22002</strain>
    </source>
</reference>
<dbReference type="OrthoDB" id="8663148at2"/>
<dbReference type="PROSITE" id="PS51257">
    <property type="entry name" value="PROKAR_LIPOPROTEIN"/>
    <property type="match status" value="1"/>
</dbReference>